<evidence type="ECO:0000256" key="2">
    <source>
        <dbReference type="ARBA" id="ARBA00022801"/>
    </source>
</evidence>
<evidence type="ECO:0000313" key="4">
    <source>
        <dbReference type="EMBL" id="OGD85340.1"/>
    </source>
</evidence>
<dbReference type="NCBIfam" id="TIGR00010">
    <property type="entry name" value="YchF/TatD family DNA exonuclease"/>
    <property type="match status" value="1"/>
</dbReference>
<feature type="binding site" evidence="3">
    <location>
        <position position="214"/>
    </location>
    <ligand>
        <name>a divalent metal cation</name>
        <dbReference type="ChEBI" id="CHEBI:60240"/>
        <label>1</label>
    </ligand>
</feature>
<evidence type="ECO:0000313" key="5">
    <source>
        <dbReference type="Proteomes" id="UP000176317"/>
    </source>
</evidence>
<dbReference type="SUPFAM" id="SSF51556">
    <property type="entry name" value="Metallo-dependent hydrolases"/>
    <property type="match status" value="1"/>
</dbReference>
<dbReference type="InterPro" id="IPR018228">
    <property type="entry name" value="DNase_TatD-rel_CS"/>
</dbReference>
<dbReference type="InterPro" id="IPR015991">
    <property type="entry name" value="TatD/YcfH-like"/>
</dbReference>
<dbReference type="Proteomes" id="UP000176317">
    <property type="component" value="Unassembled WGS sequence"/>
</dbReference>
<dbReference type="InterPro" id="IPR001130">
    <property type="entry name" value="TatD-like"/>
</dbReference>
<dbReference type="PANTHER" id="PTHR46124:SF2">
    <property type="entry name" value="D-AMINOACYL-TRNA DEACYLASE"/>
    <property type="match status" value="1"/>
</dbReference>
<feature type="binding site" evidence="3">
    <location>
        <position position="140"/>
    </location>
    <ligand>
        <name>a divalent metal cation</name>
        <dbReference type="ChEBI" id="CHEBI:60240"/>
        <label>2</label>
    </ligand>
</feature>
<accession>A0A1F5G0D8</accession>
<evidence type="ECO:0000256" key="3">
    <source>
        <dbReference type="PIRSR" id="PIRSR005902-1"/>
    </source>
</evidence>
<sequence>MLVDAHAHLDQIDDLETVLTWAKEAGIGKIITVGSSIKSSKKAIEIATKYSTSGLQIYATCGIHPADGKDDTKRPDYIEQLKSACQSSDKVVGIGECGLDVRVTSVQLPETRDQERKFQKKLFVEQVKLAGELDLPLVIHCRNAWGEILDLVSGFRFQVSGVFHSFTGDWQAAKKALDLGFYISFSGIMTFKNASEIANVAKKMPIDKMLIETDSPYLSPDPMRGKKNEPKNVKIIAAVIANLRGQSVNEIESKTAENTRKLFKLL</sequence>
<dbReference type="GO" id="GO:0016788">
    <property type="term" value="F:hydrolase activity, acting on ester bonds"/>
    <property type="evidence" value="ECO:0007669"/>
    <property type="project" value="InterPro"/>
</dbReference>
<organism evidence="4 5">
    <name type="scientific">Candidatus Curtissbacteria bacterium RBG_13_35_7</name>
    <dbReference type="NCBI Taxonomy" id="1797705"/>
    <lineage>
        <taxon>Bacteria</taxon>
        <taxon>Candidatus Curtissiibacteriota</taxon>
    </lineage>
</organism>
<dbReference type="GO" id="GO:0004536">
    <property type="term" value="F:DNA nuclease activity"/>
    <property type="evidence" value="ECO:0007669"/>
    <property type="project" value="InterPro"/>
</dbReference>
<feature type="binding site" evidence="3">
    <location>
        <position position="8"/>
    </location>
    <ligand>
        <name>a divalent metal cation</name>
        <dbReference type="ChEBI" id="CHEBI:60240"/>
        <label>1</label>
    </ligand>
</feature>
<feature type="binding site" evidence="3">
    <location>
        <position position="6"/>
    </location>
    <ligand>
        <name>a divalent metal cation</name>
        <dbReference type="ChEBI" id="CHEBI:60240"/>
        <label>1</label>
    </ligand>
</feature>
<dbReference type="CDD" id="cd01310">
    <property type="entry name" value="TatD_DNAse"/>
    <property type="match status" value="1"/>
</dbReference>
<dbReference type="GO" id="GO:0046872">
    <property type="term" value="F:metal ion binding"/>
    <property type="evidence" value="ECO:0007669"/>
    <property type="project" value="UniProtKB-KW"/>
</dbReference>
<protein>
    <recommendedName>
        <fullName evidence="6">Hydrolase TatD</fullName>
    </recommendedName>
</protein>
<dbReference type="FunFam" id="3.20.20.140:FF:000005">
    <property type="entry name" value="TatD family hydrolase"/>
    <property type="match status" value="1"/>
</dbReference>
<gene>
    <name evidence="4" type="ORF">A2164_04590</name>
</gene>
<evidence type="ECO:0000256" key="1">
    <source>
        <dbReference type="ARBA" id="ARBA00022723"/>
    </source>
</evidence>
<feature type="binding site" evidence="3">
    <location>
        <position position="96"/>
    </location>
    <ligand>
        <name>a divalent metal cation</name>
        <dbReference type="ChEBI" id="CHEBI:60240"/>
        <label>1</label>
    </ligand>
</feature>
<dbReference type="AlphaFoldDB" id="A0A1F5G0D8"/>
<dbReference type="PIRSF" id="PIRSF005902">
    <property type="entry name" value="DNase_TatD"/>
    <property type="match status" value="1"/>
</dbReference>
<dbReference type="InterPro" id="IPR032466">
    <property type="entry name" value="Metal_Hydrolase"/>
</dbReference>
<name>A0A1F5G0D8_9BACT</name>
<keyword evidence="2" id="KW-0378">Hydrolase</keyword>
<reference evidence="4 5" key="1">
    <citation type="journal article" date="2016" name="Nat. Commun.">
        <title>Thousands of microbial genomes shed light on interconnected biogeochemical processes in an aquifer system.</title>
        <authorList>
            <person name="Anantharaman K."/>
            <person name="Brown C.T."/>
            <person name="Hug L.A."/>
            <person name="Sharon I."/>
            <person name="Castelle C.J."/>
            <person name="Probst A.J."/>
            <person name="Thomas B.C."/>
            <person name="Singh A."/>
            <person name="Wilkins M.J."/>
            <person name="Karaoz U."/>
            <person name="Brodie E.L."/>
            <person name="Williams K.H."/>
            <person name="Hubbard S.S."/>
            <person name="Banfield J.F."/>
        </authorList>
    </citation>
    <scope>NUCLEOTIDE SEQUENCE [LARGE SCALE GENOMIC DNA]</scope>
</reference>
<dbReference type="GO" id="GO:0005829">
    <property type="term" value="C:cytosol"/>
    <property type="evidence" value="ECO:0007669"/>
    <property type="project" value="TreeGrafter"/>
</dbReference>
<dbReference type="Gene3D" id="3.20.20.140">
    <property type="entry name" value="Metal-dependent hydrolases"/>
    <property type="match status" value="1"/>
</dbReference>
<proteinExistence type="predicted"/>
<feature type="binding site" evidence="3">
    <location>
        <position position="164"/>
    </location>
    <ligand>
        <name>a divalent metal cation</name>
        <dbReference type="ChEBI" id="CHEBI:60240"/>
        <label>2</label>
    </ligand>
</feature>
<comment type="caution">
    <text evidence="4">The sequence shown here is derived from an EMBL/GenBank/DDBJ whole genome shotgun (WGS) entry which is preliminary data.</text>
</comment>
<dbReference type="PROSITE" id="PS01137">
    <property type="entry name" value="TATD_1"/>
    <property type="match status" value="1"/>
</dbReference>
<dbReference type="EMBL" id="MFAT01000071">
    <property type="protein sequence ID" value="OGD85340.1"/>
    <property type="molecule type" value="Genomic_DNA"/>
</dbReference>
<dbReference type="Pfam" id="PF01026">
    <property type="entry name" value="TatD_DNase"/>
    <property type="match status" value="1"/>
</dbReference>
<dbReference type="PANTHER" id="PTHR46124">
    <property type="entry name" value="D-AMINOACYL-TRNA DEACYLASE"/>
    <property type="match status" value="1"/>
</dbReference>
<keyword evidence="1 3" id="KW-0479">Metal-binding</keyword>
<evidence type="ECO:0008006" key="6">
    <source>
        <dbReference type="Google" id="ProtNLM"/>
    </source>
</evidence>